<gene>
    <name evidence="2" type="ORF">BJ983_003350</name>
</gene>
<sequence length="222" mass="23544">MVGYGDTVGTGVNDGGPIGNVVTSGTFELDGGSWDVDNNVWILGDSSEVVVIDAAHDAQAIRKAVGDRNVTAILCTHSHNDHVNAAPALSKALDAPILLNPEDRVVWDLTHPDLEPDGQFEDGETFTIAGIDLKMIHTPGHSPGSTCFYAPDLGVVFTGDTLFQGGPGATGRSYSDYGVILESIERKLFSLPGETIVRTGHGDHTKIGDESPHLEEWKAAKE</sequence>
<dbReference type="InterPro" id="IPR051453">
    <property type="entry name" value="MBL_Glyoxalase_II"/>
</dbReference>
<organism evidence="2 3">
    <name type="scientific">Actinomycetospora corticicola</name>
    <dbReference type="NCBI Taxonomy" id="663602"/>
    <lineage>
        <taxon>Bacteria</taxon>
        <taxon>Bacillati</taxon>
        <taxon>Actinomycetota</taxon>
        <taxon>Actinomycetes</taxon>
        <taxon>Pseudonocardiales</taxon>
        <taxon>Pseudonocardiaceae</taxon>
        <taxon>Actinomycetospora</taxon>
    </lineage>
</organism>
<dbReference type="RefSeq" id="WP_179794824.1">
    <property type="nucleotide sequence ID" value="NZ_BAABHP010000014.1"/>
</dbReference>
<dbReference type="SUPFAM" id="SSF56281">
    <property type="entry name" value="Metallo-hydrolase/oxidoreductase"/>
    <property type="match status" value="1"/>
</dbReference>
<comment type="caution">
    <text evidence="2">The sequence shown here is derived from an EMBL/GenBank/DDBJ whole genome shotgun (WGS) entry which is preliminary data.</text>
</comment>
<dbReference type="SMART" id="SM00849">
    <property type="entry name" value="Lactamase_B"/>
    <property type="match status" value="1"/>
</dbReference>
<keyword evidence="2" id="KW-0378">Hydrolase</keyword>
<proteinExistence type="predicted"/>
<name>A0A7Y9DXB4_9PSEU</name>
<protein>
    <submittedName>
        <fullName evidence="2">Glyoxylase-like metal-dependent hydrolase (Beta-lactamase superfamily II)</fullName>
    </submittedName>
</protein>
<dbReference type="AlphaFoldDB" id="A0A7Y9DXB4"/>
<dbReference type="InterPro" id="IPR036866">
    <property type="entry name" value="RibonucZ/Hydroxyglut_hydro"/>
</dbReference>
<dbReference type="Pfam" id="PF00753">
    <property type="entry name" value="Lactamase_B"/>
    <property type="match status" value="1"/>
</dbReference>
<dbReference type="InterPro" id="IPR001279">
    <property type="entry name" value="Metallo-B-lactamas"/>
</dbReference>
<keyword evidence="3" id="KW-1185">Reference proteome</keyword>
<dbReference type="PANTHER" id="PTHR46233:SF4">
    <property type="entry name" value="METALLO-BETA-LACTAMASE DOMAIN-CONTAINING PROTEIN"/>
    <property type="match status" value="1"/>
</dbReference>
<evidence type="ECO:0000259" key="1">
    <source>
        <dbReference type="SMART" id="SM00849"/>
    </source>
</evidence>
<feature type="domain" description="Metallo-beta-lactamase" evidence="1">
    <location>
        <begin position="37"/>
        <end position="201"/>
    </location>
</feature>
<dbReference type="EMBL" id="JACCBN010000001">
    <property type="protein sequence ID" value="NYD37248.1"/>
    <property type="molecule type" value="Genomic_DNA"/>
</dbReference>
<dbReference type="CDD" id="cd06262">
    <property type="entry name" value="metallo-hydrolase-like_MBL-fold"/>
    <property type="match status" value="1"/>
</dbReference>
<dbReference type="PANTHER" id="PTHR46233">
    <property type="entry name" value="HYDROXYACYLGLUTATHIONE HYDROLASE GLOC"/>
    <property type="match status" value="1"/>
</dbReference>
<dbReference type="GO" id="GO:0016787">
    <property type="term" value="F:hydrolase activity"/>
    <property type="evidence" value="ECO:0007669"/>
    <property type="project" value="UniProtKB-KW"/>
</dbReference>
<dbReference type="Gene3D" id="3.60.15.10">
    <property type="entry name" value="Ribonuclease Z/Hydroxyacylglutathione hydrolase-like"/>
    <property type="match status" value="1"/>
</dbReference>
<evidence type="ECO:0000313" key="3">
    <source>
        <dbReference type="Proteomes" id="UP000535890"/>
    </source>
</evidence>
<reference evidence="2 3" key="1">
    <citation type="submission" date="2020-07" db="EMBL/GenBank/DDBJ databases">
        <title>Sequencing the genomes of 1000 actinobacteria strains.</title>
        <authorList>
            <person name="Klenk H.-P."/>
        </authorList>
    </citation>
    <scope>NUCLEOTIDE SEQUENCE [LARGE SCALE GENOMIC DNA]</scope>
    <source>
        <strain evidence="2 3">DSM 45772</strain>
    </source>
</reference>
<dbReference type="Proteomes" id="UP000535890">
    <property type="component" value="Unassembled WGS sequence"/>
</dbReference>
<evidence type="ECO:0000313" key="2">
    <source>
        <dbReference type="EMBL" id="NYD37248.1"/>
    </source>
</evidence>
<accession>A0A7Y9DXB4</accession>